<reference evidence="3 4" key="1">
    <citation type="submission" date="2018-05" db="EMBL/GenBank/DDBJ databases">
        <title>Zavarzinia sp. HR-AS.</title>
        <authorList>
            <person name="Lee Y."/>
            <person name="Jeon C.O."/>
        </authorList>
    </citation>
    <scope>NUCLEOTIDE SEQUENCE [LARGE SCALE GENOMIC DNA]</scope>
    <source>
        <strain evidence="3 4">HR-AS</strain>
    </source>
</reference>
<dbReference type="InterPro" id="IPR037291">
    <property type="entry name" value="DUF4139"/>
</dbReference>
<dbReference type="AlphaFoldDB" id="A0A317E8W4"/>
<feature type="coiled-coil region" evidence="1">
    <location>
        <begin position="616"/>
        <end position="681"/>
    </location>
</feature>
<dbReference type="EMBL" id="QGLE01000005">
    <property type="protein sequence ID" value="PWR22734.1"/>
    <property type="molecule type" value="Genomic_DNA"/>
</dbReference>
<name>A0A317E8W4_9PROT</name>
<sequence length="689" mass="73351">MRLNLRLKKTRSLMLAATAGYGVWVSTPALADGLELDRVMLSTGGVGYFEYEAKVSGNATLTLDVPLDQVDDVLKSLVVFDDKGGVGGVELAGREPIAQMFRDLPFGPEALESPVALLNALQGSEVVTGGSRMLRGRLLKVEAETRDLPGDQGTVTRNRITLLTGEGIQQLVLEDAESIKFADPVLQGQVDKALAGIAQAHARDRRSLTITATGSGSRTLRVAYVTGTPLWKTSYRLSLPADTASAKANLQGWAVLENTSGQDWKNVELTLVSGSPVTFRQALYASYYVDRPEVPVEVVGRILPNVDTGGSALAEMADAAPKDYELQDRSRAFAAGAVGAAPPMPVAAPAPMAAGAGPGLAEGTTEVASTEALTQVVFRLEKPVSVASGRSLSVPIVDRDVPAARLALYQPGVHDRHPLAAVRLTNDGETGLPPGILTLYEQGPTGFAYVGDARLAVLPAGEERMVSYALDQKLRVDHAETSDSTLTAGSIAGGVFRYETVERRTMTYRIAAPAREARSMILELPKLSGYTVVAPASGVEETDRYWRVPATLDAGKTVEVKVVAERKGASGLAIANLNDAQIAYYGASGAIDAKTKAAFAKLAELRRAISSRDAVIEGANDKLARLGEEQARLRENLASVPKDTDLYRRYLKKLDEQETAIEKLQASLAEAQDARETAVAKLDEFIAGL</sequence>
<gene>
    <name evidence="3" type="ORF">DKG74_09860</name>
</gene>
<evidence type="ECO:0000259" key="2">
    <source>
        <dbReference type="Pfam" id="PF13598"/>
    </source>
</evidence>
<proteinExistence type="predicted"/>
<evidence type="ECO:0000313" key="4">
    <source>
        <dbReference type="Proteomes" id="UP000245461"/>
    </source>
</evidence>
<keyword evidence="1" id="KW-0175">Coiled coil</keyword>
<dbReference type="Pfam" id="PF13598">
    <property type="entry name" value="DUF4139"/>
    <property type="match status" value="1"/>
</dbReference>
<comment type="caution">
    <text evidence="3">The sequence shown here is derived from an EMBL/GenBank/DDBJ whole genome shotgun (WGS) entry which is preliminary data.</text>
</comment>
<evidence type="ECO:0000313" key="3">
    <source>
        <dbReference type="EMBL" id="PWR22734.1"/>
    </source>
</evidence>
<dbReference type="RefSeq" id="WP_109905236.1">
    <property type="nucleotide sequence ID" value="NZ_QGLE01000005.1"/>
</dbReference>
<feature type="domain" description="DUF4139" evidence="2">
    <location>
        <begin position="220"/>
        <end position="491"/>
    </location>
</feature>
<dbReference type="Proteomes" id="UP000245461">
    <property type="component" value="Unassembled WGS sequence"/>
</dbReference>
<organism evidence="3 4">
    <name type="scientific">Zavarzinia aquatilis</name>
    <dbReference type="NCBI Taxonomy" id="2211142"/>
    <lineage>
        <taxon>Bacteria</taxon>
        <taxon>Pseudomonadati</taxon>
        <taxon>Pseudomonadota</taxon>
        <taxon>Alphaproteobacteria</taxon>
        <taxon>Rhodospirillales</taxon>
        <taxon>Zavarziniaceae</taxon>
        <taxon>Zavarzinia</taxon>
    </lineage>
</organism>
<dbReference type="OrthoDB" id="580912at2"/>
<protein>
    <recommendedName>
        <fullName evidence="2">DUF4139 domain-containing protein</fullName>
    </recommendedName>
</protein>
<keyword evidence="4" id="KW-1185">Reference proteome</keyword>
<accession>A0A317E8W4</accession>
<evidence type="ECO:0000256" key="1">
    <source>
        <dbReference type="SAM" id="Coils"/>
    </source>
</evidence>